<feature type="transmembrane region" description="Helical" evidence="5">
    <location>
        <begin position="120"/>
        <end position="138"/>
    </location>
</feature>
<sequence length="206" mass="23172">MLEELNNSLELIIIQTKNNSSILTIILLIPWFFFLVIRFIYRRILLLGIIPRHIRGLPGILFAPLLHADFNHIFFNSIPLVVLSNFILINGLNYFIFVTLLITLLSGIAIWCFAKPGLHVGASGLITGYWGLLVSNIYQNGTVTTLILGVISLYYFAGIFLGIFPKEKGVSWEAHLFGLLAGLATSYLLRLYPNFLEIISVLSNNF</sequence>
<evidence type="ECO:0000256" key="2">
    <source>
        <dbReference type="ARBA" id="ARBA00022692"/>
    </source>
</evidence>
<protein>
    <submittedName>
        <fullName evidence="8">AraC family transcriptional regulator</fullName>
    </submittedName>
</protein>
<feature type="transmembrane region" description="Helical" evidence="5">
    <location>
        <begin position="94"/>
        <end position="113"/>
    </location>
</feature>
<organism evidence="8 10">
    <name type="scientific">Legionella cincinnatiensis</name>
    <dbReference type="NCBI Taxonomy" id="28085"/>
    <lineage>
        <taxon>Bacteria</taxon>
        <taxon>Pseudomonadati</taxon>
        <taxon>Pseudomonadota</taxon>
        <taxon>Gammaproteobacteria</taxon>
        <taxon>Legionellales</taxon>
        <taxon>Legionellaceae</taxon>
        <taxon>Legionella</taxon>
    </lineage>
</organism>
<feature type="transmembrane region" description="Helical" evidence="5">
    <location>
        <begin position="176"/>
        <end position="193"/>
    </location>
</feature>
<dbReference type="InterPro" id="IPR035952">
    <property type="entry name" value="Rhomboid-like_sf"/>
</dbReference>
<name>A0A378IIJ3_9GAMM</name>
<dbReference type="AlphaFoldDB" id="A0A378IIJ3"/>
<dbReference type="OrthoDB" id="465874at2"/>
<reference evidence="7 9" key="1">
    <citation type="submission" date="2015-11" db="EMBL/GenBank/DDBJ databases">
        <title>Genomic analysis of 38 Legionella species identifies large and diverse effector repertoires.</title>
        <authorList>
            <person name="Burstein D."/>
            <person name="Amaro F."/>
            <person name="Zusman T."/>
            <person name="Lifshitz Z."/>
            <person name="Cohen O."/>
            <person name="Gilbert J.A."/>
            <person name="Pupko T."/>
            <person name="Shuman H.A."/>
            <person name="Segal G."/>
        </authorList>
    </citation>
    <scope>NUCLEOTIDE SEQUENCE [LARGE SCALE GENOMIC DNA]</scope>
    <source>
        <strain evidence="7 9">CDC#72-OH-14</strain>
    </source>
</reference>
<evidence type="ECO:0000256" key="4">
    <source>
        <dbReference type="ARBA" id="ARBA00023136"/>
    </source>
</evidence>
<keyword evidence="3 5" id="KW-1133">Transmembrane helix</keyword>
<dbReference type="Gene3D" id="1.20.1540.10">
    <property type="entry name" value="Rhomboid-like"/>
    <property type="match status" value="1"/>
</dbReference>
<keyword evidence="4 5" id="KW-0472">Membrane</keyword>
<dbReference type="EMBL" id="UGNX01000001">
    <property type="protein sequence ID" value="STX34836.1"/>
    <property type="molecule type" value="Genomic_DNA"/>
</dbReference>
<keyword evidence="2 5" id="KW-0812">Transmembrane</keyword>
<keyword evidence="9" id="KW-1185">Reference proteome</keyword>
<dbReference type="Proteomes" id="UP000054854">
    <property type="component" value="Unassembled WGS sequence"/>
</dbReference>
<proteinExistence type="predicted"/>
<evidence type="ECO:0000313" key="8">
    <source>
        <dbReference type="EMBL" id="STX34836.1"/>
    </source>
</evidence>
<evidence type="ECO:0000256" key="1">
    <source>
        <dbReference type="ARBA" id="ARBA00004141"/>
    </source>
</evidence>
<gene>
    <name evidence="7" type="ORF">Lcin_3122</name>
    <name evidence="8" type="ORF">NCTC12438_01446</name>
</gene>
<reference evidence="8 10" key="2">
    <citation type="submission" date="2018-06" db="EMBL/GenBank/DDBJ databases">
        <authorList>
            <consortium name="Pathogen Informatics"/>
            <person name="Doyle S."/>
        </authorList>
    </citation>
    <scope>NUCLEOTIDE SEQUENCE [LARGE SCALE GENOMIC DNA]</scope>
    <source>
        <strain evidence="8 10">NCTC12438</strain>
    </source>
</reference>
<dbReference type="InterPro" id="IPR022764">
    <property type="entry name" value="Peptidase_S54_rhomboid_dom"/>
</dbReference>
<feature type="domain" description="Peptidase S54 rhomboid" evidence="6">
    <location>
        <begin position="60"/>
        <end position="190"/>
    </location>
</feature>
<dbReference type="Pfam" id="PF01694">
    <property type="entry name" value="Rhomboid"/>
    <property type="match status" value="1"/>
</dbReference>
<feature type="transmembrane region" description="Helical" evidence="5">
    <location>
        <begin position="61"/>
        <end position="88"/>
    </location>
</feature>
<evidence type="ECO:0000313" key="7">
    <source>
        <dbReference type="EMBL" id="KTC82052.1"/>
    </source>
</evidence>
<dbReference type="STRING" id="28085.Lcin_3122"/>
<evidence type="ECO:0000256" key="3">
    <source>
        <dbReference type="ARBA" id="ARBA00022989"/>
    </source>
</evidence>
<dbReference type="EMBL" id="LNXX01000047">
    <property type="protein sequence ID" value="KTC82052.1"/>
    <property type="molecule type" value="Genomic_DNA"/>
</dbReference>
<evidence type="ECO:0000256" key="5">
    <source>
        <dbReference type="SAM" id="Phobius"/>
    </source>
</evidence>
<feature type="transmembrane region" description="Helical" evidence="5">
    <location>
        <begin position="20"/>
        <end position="41"/>
    </location>
</feature>
<dbReference type="GO" id="GO:0016020">
    <property type="term" value="C:membrane"/>
    <property type="evidence" value="ECO:0007669"/>
    <property type="project" value="UniProtKB-SubCell"/>
</dbReference>
<feature type="transmembrane region" description="Helical" evidence="5">
    <location>
        <begin position="144"/>
        <end position="164"/>
    </location>
</feature>
<dbReference type="RefSeq" id="WP_058466214.1">
    <property type="nucleotide sequence ID" value="NZ_CAAAHQ010000018.1"/>
</dbReference>
<evidence type="ECO:0000259" key="6">
    <source>
        <dbReference type="Pfam" id="PF01694"/>
    </source>
</evidence>
<comment type="subcellular location">
    <subcellularLocation>
        <location evidence="1">Membrane</location>
        <topology evidence="1">Multi-pass membrane protein</topology>
    </subcellularLocation>
</comment>
<evidence type="ECO:0000313" key="9">
    <source>
        <dbReference type="Proteomes" id="UP000054854"/>
    </source>
</evidence>
<dbReference type="Proteomes" id="UP000255316">
    <property type="component" value="Unassembled WGS sequence"/>
</dbReference>
<accession>A0A378IIJ3</accession>
<evidence type="ECO:0000313" key="10">
    <source>
        <dbReference type="Proteomes" id="UP000255316"/>
    </source>
</evidence>
<dbReference type="GO" id="GO:0004252">
    <property type="term" value="F:serine-type endopeptidase activity"/>
    <property type="evidence" value="ECO:0007669"/>
    <property type="project" value="InterPro"/>
</dbReference>
<dbReference type="SUPFAM" id="SSF144091">
    <property type="entry name" value="Rhomboid-like"/>
    <property type="match status" value="1"/>
</dbReference>